<sequence length="148" mass="16302">MNILFVCSDNTYQSPIVAAITESILTESSIDLVVDSAGLFCANGAKVKGKVIELMQSMGFDLSTHRSKPLSVGLMNEADLVIAMTETDKRVLLRQFIFMANKIKTICEWAGTENAEECMASIDRVAKKDIETLQKLIAKAITNMKPLR</sequence>
<protein>
    <recommendedName>
        <fullName evidence="1">Phosphotyrosine protein phosphatase I domain-containing protein</fullName>
    </recommendedName>
</protein>
<organism evidence="2 3">
    <name type="scientific">Veillonella montpellierensis DNF00314</name>
    <dbReference type="NCBI Taxonomy" id="1401067"/>
    <lineage>
        <taxon>Bacteria</taxon>
        <taxon>Bacillati</taxon>
        <taxon>Bacillota</taxon>
        <taxon>Negativicutes</taxon>
        <taxon>Veillonellales</taxon>
        <taxon>Veillonellaceae</taxon>
        <taxon>Veillonella</taxon>
    </lineage>
</organism>
<dbReference type="InterPro" id="IPR023485">
    <property type="entry name" value="Ptyr_pPase"/>
</dbReference>
<dbReference type="PANTHER" id="PTHR11717:SF31">
    <property type="entry name" value="LOW MOLECULAR WEIGHT PROTEIN-TYROSINE-PHOSPHATASE ETP-RELATED"/>
    <property type="match status" value="1"/>
</dbReference>
<dbReference type="AlphaFoldDB" id="A0A096BZF3"/>
<keyword evidence="3" id="KW-1185">Reference proteome</keyword>
<dbReference type="EMBL" id="JRNT01000005">
    <property type="protein sequence ID" value="KGF48137.1"/>
    <property type="molecule type" value="Genomic_DNA"/>
</dbReference>
<dbReference type="SUPFAM" id="SSF52788">
    <property type="entry name" value="Phosphotyrosine protein phosphatases I"/>
    <property type="match status" value="1"/>
</dbReference>
<dbReference type="GO" id="GO:0004725">
    <property type="term" value="F:protein tyrosine phosphatase activity"/>
    <property type="evidence" value="ECO:0007669"/>
    <property type="project" value="TreeGrafter"/>
</dbReference>
<dbReference type="InterPro" id="IPR050438">
    <property type="entry name" value="LMW_PTPase"/>
</dbReference>
<dbReference type="Pfam" id="PF01451">
    <property type="entry name" value="LMWPc"/>
    <property type="match status" value="1"/>
</dbReference>
<dbReference type="eggNOG" id="COG0394">
    <property type="taxonomic scope" value="Bacteria"/>
</dbReference>
<evidence type="ECO:0000259" key="1">
    <source>
        <dbReference type="SMART" id="SM00226"/>
    </source>
</evidence>
<evidence type="ECO:0000313" key="3">
    <source>
        <dbReference type="Proteomes" id="UP000029628"/>
    </source>
</evidence>
<dbReference type="Proteomes" id="UP000029628">
    <property type="component" value="Unassembled WGS sequence"/>
</dbReference>
<reference evidence="2 3" key="1">
    <citation type="submission" date="2014-07" db="EMBL/GenBank/DDBJ databases">
        <authorList>
            <person name="McCorrison J."/>
            <person name="Sanka R."/>
            <person name="Torralba M."/>
            <person name="Gillis M."/>
            <person name="Haft D.H."/>
            <person name="Methe B."/>
            <person name="Sutton G."/>
            <person name="Nelson K.E."/>
        </authorList>
    </citation>
    <scope>NUCLEOTIDE SEQUENCE [LARGE SCALE GENOMIC DNA]</scope>
    <source>
        <strain evidence="2 3">DNF00314</strain>
    </source>
</reference>
<proteinExistence type="predicted"/>
<gene>
    <name evidence="2" type="ORF">HMPREF0872_00620</name>
</gene>
<accession>A0A096BZF3</accession>
<comment type="caution">
    <text evidence="2">The sequence shown here is derived from an EMBL/GenBank/DDBJ whole genome shotgun (WGS) entry which is preliminary data.</text>
</comment>
<dbReference type="RefSeq" id="WP_038151048.1">
    <property type="nucleotide sequence ID" value="NZ_JRNT01000005.1"/>
</dbReference>
<dbReference type="InterPro" id="IPR036196">
    <property type="entry name" value="Ptyr_pPase_sf"/>
</dbReference>
<feature type="domain" description="Phosphotyrosine protein phosphatase I" evidence="1">
    <location>
        <begin position="1"/>
        <end position="132"/>
    </location>
</feature>
<dbReference type="PANTHER" id="PTHR11717">
    <property type="entry name" value="LOW MOLECULAR WEIGHT PROTEIN TYROSINE PHOSPHATASE"/>
    <property type="match status" value="1"/>
</dbReference>
<dbReference type="Gene3D" id="3.40.50.2300">
    <property type="match status" value="1"/>
</dbReference>
<name>A0A096BZF3_9FIRM</name>
<evidence type="ECO:0000313" key="2">
    <source>
        <dbReference type="EMBL" id="KGF48137.1"/>
    </source>
</evidence>
<dbReference type="SMART" id="SM00226">
    <property type="entry name" value="LMWPc"/>
    <property type="match status" value="1"/>
</dbReference>